<organism evidence="4 5">
    <name type="scientific">Portunus trituberculatus</name>
    <name type="common">Swimming crab</name>
    <name type="synonym">Neptunus trituberculatus</name>
    <dbReference type="NCBI Taxonomy" id="210409"/>
    <lineage>
        <taxon>Eukaryota</taxon>
        <taxon>Metazoa</taxon>
        <taxon>Ecdysozoa</taxon>
        <taxon>Arthropoda</taxon>
        <taxon>Crustacea</taxon>
        <taxon>Multicrustacea</taxon>
        <taxon>Malacostraca</taxon>
        <taxon>Eumalacostraca</taxon>
        <taxon>Eucarida</taxon>
        <taxon>Decapoda</taxon>
        <taxon>Pleocyemata</taxon>
        <taxon>Brachyura</taxon>
        <taxon>Eubrachyura</taxon>
        <taxon>Portunoidea</taxon>
        <taxon>Portunidae</taxon>
        <taxon>Portuninae</taxon>
        <taxon>Portunus</taxon>
    </lineage>
</organism>
<dbReference type="InterPro" id="IPR000542">
    <property type="entry name" value="Carn_acyl_trans"/>
</dbReference>
<dbReference type="GO" id="GO:0005739">
    <property type="term" value="C:mitochondrion"/>
    <property type="evidence" value="ECO:0007669"/>
    <property type="project" value="TreeGrafter"/>
</dbReference>
<proteinExistence type="predicted"/>
<accession>A0A5B7D399</accession>
<comment type="caution">
    <text evidence="4">The sequence shown here is derived from an EMBL/GenBank/DDBJ whole genome shotgun (WGS) entry which is preliminary data.</text>
</comment>
<dbReference type="Gene3D" id="3.30.559.70">
    <property type="entry name" value="Choline/Carnitine o-acyltransferase, domain 2"/>
    <property type="match status" value="1"/>
</dbReference>
<evidence type="ECO:0000256" key="1">
    <source>
        <dbReference type="ARBA" id="ARBA00023315"/>
    </source>
</evidence>
<dbReference type="Proteomes" id="UP000324222">
    <property type="component" value="Unassembled WGS sequence"/>
</dbReference>
<dbReference type="Pfam" id="PF00755">
    <property type="entry name" value="Carn_acyltransf"/>
    <property type="match status" value="1"/>
</dbReference>
<dbReference type="InterPro" id="IPR042231">
    <property type="entry name" value="Cho/carn_acyl_trans_2"/>
</dbReference>
<feature type="domain" description="Choline/carnitine acyltransferase" evidence="3">
    <location>
        <begin position="2"/>
        <end position="67"/>
    </location>
</feature>
<feature type="active site" description="Proton acceptor" evidence="2">
    <location>
        <position position="65"/>
    </location>
</feature>
<evidence type="ECO:0000259" key="3">
    <source>
        <dbReference type="Pfam" id="PF00755"/>
    </source>
</evidence>
<gene>
    <name evidence="4" type="primary">CPT1B</name>
    <name evidence="4" type="ORF">E2C01_007777</name>
</gene>
<dbReference type="GO" id="GO:0006631">
    <property type="term" value="P:fatty acid metabolic process"/>
    <property type="evidence" value="ECO:0007669"/>
    <property type="project" value="TreeGrafter"/>
</dbReference>
<dbReference type="PANTHER" id="PTHR22589:SF31">
    <property type="entry name" value="CARNITINE O-PALMITOYLTRANSFERASE"/>
    <property type="match status" value="1"/>
</dbReference>
<name>A0A5B7D399_PORTR</name>
<keyword evidence="1" id="KW-0012">Acyltransferase</keyword>
<evidence type="ECO:0000313" key="4">
    <source>
        <dbReference type="EMBL" id="MPC14996.1"/>
    </source>
</evidence>
<evidence type="ECO:0000313" key="5">
    <source>
        <dbReference type="Proteomes" id="UP000324222"/>
    </source>
</evidence>
<dbReference type="OrthoDB" id="240216at2759"/>
<dbReference type="GO" id="GO:0009437">
    <property type="term" value="P:carnitine metabolic process"/>
    <property type="evidence" value="ECO:0007669"/>
    <property type="project" value="TreeGrafter"/>
</dbReference>
<dbReference type="EMBL" id="VSRR010000395">
    <property type="protein sequence ID" value="MPC14996.1"/>
    <property type="molecule type" value="Genomic_DNA"/>
</dbReference>
<keyword evidence="4" id="KW-0808">Transferase</keyword>
<protein>
    <submittedName>
        <fullName evidence="4">Carnitine O-palmitoyltransferase 1, muscle isoform</fullName>
    </submittedName>
</protein>
<dbReference type="PANTHER" id="PTHR22589">
    <property type="entry name" value="CARNITINE O-ACYLTRANSFERASE"/>
    <property type="match status" value="1"/>
</dbReference>
<dbReference type="AlphaFoldDB" id="A0A5B7D399"/>
<evidence type="ECO:0000256" key="2">
    <source>
        <dbReference type="PIRSR" id="PIRSR600542-1"/>
    </source>
</evidence>
<dbReference type="GO" id="GO:0004095">
    <property type="term" value="F:carnitine O-palmitoyltransferase activity"/>
    <property type="evidence" value="ECO:0007669"/>
    <property type="project" value="TreeGrafter"/>
</dbReference>
<dbReference type="InterPro" id="IPR039551">
    <property type="entry name" value="Cho/carn_acyl_trans"/>
</dbReference>
<keyword evidence="5" id="KW-1185">Reference proteome</keyword>
<reference evidence="4 5" key="1">
    <citation type="submission" date="2019-05" db="EMBL/GenBank/DDBJ databases">
        <title>Another draft genome of Portunus trituberculatus and its Hox gene families provides insights of decapod evolution.</title>
        <authorList>
            <person name="Jeong J.-H."/>
            <person name="Song I."/>
            <person name="Kim S."/>
            <person name="Choi T."/>
            <person name="Kim D."/>
            <person name="Ryu S."/>
            <person name="Kim W."/>
        </authorList>
    </citation>
    <scope>NUCLEOTIDE SEQUENCE [LARGE SCALE GENOMIC DNA]</scope>
    <source>
        <tissue evidence="4">Muscle</tissue>
    </source>
</reference>
<sequence>MKCMEKSAFVVVLEEDEYDYSPDDPTQLDRFGRAMLHGKGYDRWYDKSFNVIVMKNGRIGFNAEHSW</sequence>
<dbReference type="SUPFAM" id="SSF52777">
    <property type="entry name" value="CoA-dependent acyltransferases"/>
    <property type="match status" value="1"/>
</dbReference>